<comment type="subcellular location">
    <subcellularLocation>
        <location evidence="1">Cell outer membrane</location>
    </subcellularLocation>
</comment>
<evidence type="ECO:0000256" key="5">
    <source>
        <dbReference type="ARBA" id="ARBA00023237"/>
    </source>
</evidence>
<dbReference type="SUPFAM" id="SSF48452">
    <property type="entry name" value="TPR-like"/>
    <property type="match status" value="1"/>
</dbReference>
<evidence type="ECO:0000313" key="10">
    <source>
        <dbReference type="Proteomes" id="UP000294752"/>
    </source>
</evidence>
<evidence type="ECO:0000256" key="1">
    <source>
        <dbReference type="ARBA" id="ARBA00004442"/>
    </source>
</evidence>
<name>A0A4R7D7T2_9SPHI</name>
<organism evidence="9 10">
    <name type="scientific">Sphingobacterium paludis</name>
    <dbReference type="NCBI Taxonomy" id="1476465"/>
    <lineage>
        <taxon>Bacteria</taxon>
        <taxon>Pseudomonadati</taxon>
        <taxon>Bacteroidota</taxon>
        <taxon>Sphingobacteriia</taxon>
        <taxon>Sphingobacteriales</taxon>
        <taxon>Sphingobacteriaceae</taxon>
        <taxon>Sphingobacterium</taxon>
    </lineage>
</organism>
<gene>
    <name evidence="9" type="ORF">B0I21_102161</name>
</gene>
<evidence type="ECO:0000256" key="2">
    <source>
        <dbReference type="ARBA" id="ARBA00006275"/>
    </source>
</evidence>
<keyword evidence="4" id="KW-0472">Membrane</keyword>
<dbReference type="InterPro" id="IPR011990">
    <property type="entry name" value="TPR-like_helical_dom_sf"/>
</dbReference>
<protein>
    <submittedName>
        <fullName evidence="9">Putative outer membrane starch-binding protein</fullName>
    </submittedName>
</protein>
<feature type="signal peptide" evidence="6">
    <location>
        <begin position="1"/>
        <end position="22"/>
    </location>
</feature>
<feature type="domain" description="RagB/SusD" evidence="7">
    <location>
        <begin position="324"/>
        <end position="610"/>
    </location>
</feature>
<proteinExistence type="inferred from homology"/>
<reference evidence="9 10" key="1">
    <citation type="submission" date="2019-03" db="EMBL/GenBank/DDBJ databases">
        <title>Genomic Encyclopedia of Type Strains, Phase III (KMG-III): the genomes of soil and plant-associated and newly described type strains.</title>
        <authorList>
            <person name="Whitman W."/>
        </authorList>
    </citation>
    <scope>NUCLEOTIDE SEQUENCE [LARGE SCALE GENOMIC DNA]</scope>
    <source>
        <strain evidence="9 10">CGMCC 1.12801</strain>
    </source>
</reference>
<evidence type="ECO:0000259" key="8">
    <source>
        <dbReference type="Pfam" id="PF14322"/>
    </source>
</evidence>
<comment type="similarity">
    <text evidence="2">Belongs to the SusD family.</text>
</comment>
<dbReference type="PROSITE" id="PS51257">
    <property type="entry name" value="PROKAR_LIPOPROTEIN"/>
    <property type="match status" value="1"/>
</dbReference>
<dbReference type="OrthoDB" id="608091at2"/>
<dbReference type="Gene3D" id="1.25.40.390">
    <property type="match status" value="1"/>
</dbReference>
<feature type="chain" id="PRO_5020707895" evidence="6">
    <location>
        <begin position="23"/>
        <end position="610"/>
    </location>
</feature>
<dbReference type="InterPro" id="IPR012944">
    <property type="entry name" value="SusD_RagB_dom"/>
</dbReference>
<evidence type="ECO:0000313" key="9">
    <source>
        <dbReference type="EMBL" id="TDS15844.1"/>
    </source>
</evidence>
<keyword evidence="5" id="KW-0998">Cell outer membrane</keyword>
<evidence type="ECO:0000256" key="6">
    <source>
        <dbReference type="SAM" id="SignalP"/>
    </source>
</evidence>
<comment type="caution">
    <text evidence="9">The sequence shown here is derived from an EMBL/GenBank/DDBJ whole genome shotgun (WGS) entry which is preliminary data.</text>
</comment>
<dbReference type="Pfam" id="PF14322">
    <property type="entry name" value="SusD-like_3"/>
    <property type="match status" value="1"/>
</dbReference>
<accession>A0A4R7D7T2</accession>
<dbReference type="AlphaFoldDB" id="A0A4R7D7T2"/>
<sequence length="610" mass="69234">MDHMKTKRYSLILMCGAMVASACNDNFFNAQPDNLLNIDNIFSNRAQTEGYWGGLFSGIPDPWDQPYAFYYSAITDELDCSNWMSEMLNGYNSGALSSNNVSSPYAALYNKIRQCAIFLANVDRNTELLNAEGGAERIRQYKAEAKFLRAYYYWVLMKLHGPVPLMPLESATLETNLQIPRSSWDECVNFVMGQMEEAKTDLPEDYYIGGSTNIVESEVGRINQMIIDAVQSEITLFSASPFYNGNADLAHWTNVDGSALMSQNYDANKWTIAANQAKRAITIAESNGKGLYKVAHADPFTAAFLSVRNVFWDGWRREGIWIRPSTNTFQWESHAAPRAVNGTPFNGLAVFQEVVDDFRMSDGRSIKETEGYNENTYATASTAYYVAGTNNMYTNREPRFYAYVTFNGSVIPGAPKAGMTRVEFYATGNSGKNGAPRDWPRTGYTARKNLHPTYSHSPRIIVTRPVMMIRLSELYLNYAEALNEANPGHPDILRYLNLVRDRAGLPALPSGLSQDALREQIYLERRIELCFEGQRYFDVRRWKRVETEGFRQGGTYTGMNMDAGSTLSSPEFHTRTTAIVRREWHDRFYILPWPQQELNRNKQLIQAPGY</sequence>
<dbReference type="Pfam" id="PF07980">
    <property type="entry name" value="SusD_RagB"/>
    <property type="match status" value="1"/>
</dbReference>
<evidence type="ECO:0000259" key="7">
    <source>
        <dbReference type="Pfam" id="PF07980"/>
    </source>
</evidence>
<evidence type="ECO:0000256" key="3">
    <source>
        <dbReference type="ARBA" id="ARBA00022729"/>
    </source>
</evidence>
<dbReference type="EMBL" id="SNZV01000002">
    <property type="protein sequence ID" value="TDS15844.1"/>
    <property type="molecule type" value="Genomic_DNA"/>
</dbReference>
<evidence type="ECO:0000256" key="4">
    <source>
        <dbReference type="ARBA" id="ARBA00023136"/>
    </source>
</evidence>
<feature type="domain" description="SusD-like N-terminal" evidence="8">
    <location>
        <begin position="83"/>
        <end position="207"/>
    </location>
</feature>
<dbReference type="Proteomes" id="UP000294752">
    <property type="component" value="Unassembled WGS sequence"/>
</dbReference>
<keyword evidence="3 6" id="KW-0732">Signal</keyword>
<keyword evidence="10" id="KW-1185">Reference proteome</keyword>
<dbReference type="InterPro" id="IPR033985">
    <property type="entry name" value="SusD-like_N"/>
</dbReference>
<dbReference type="GO" id="GO:0009279">
    <property type="term" value="C:cell outer membrane"/>
    <property type="evidence" value="ECO:0007669"/>
    <property type="project" value="UniProtKB-SubCell"/>
</dbReference>